<dbReference type="PANTHER" id="PTHR38839">
    <property type="entry name" value="TRANSCRIPTIONAL REGULATOR WHID-RELATED"/>
    <property type="match status" value="1"/>
</dbReference>
<evidence type="ECO:0000256" key="10">
    <source>
        <dbReference type="ARBA" id="ARBA00023157"/>
    </source>
</evidence>
<dbReference type="InterPro" id="IPR034768">
    <property type="entry name" value="4FE4S_WBL"/>
</dbReference>
<evidence type="ECO:0000313" key="14">
    <source>
        <dbReference type="EMBL" id="GAA2501153.1"/>
    </source>
</evidence>
<evidence type="ECO:0000256" key="4">
    <source>
        <dbReference type="ARBA" id="ARBA00022485"/>
    </source>
</evidence>
<dbReference type="EMBL" id="BAAARE010000032">
    <property type="protein sequence ID" value="GAA2501153.1"/>
    <property type="molecule type" value="Genomic_DNA"/>
</dbReference>
<gene>
    <name evidence="14" type="ORF">GCM10009858_44280</name>
</gene>
<feature type="domain" description="4Fe-4S Wbl-type" evidence="13">
    <location>
        <begin position="49"/>
        <end position="105"/>
    </location>
</feature>
<protein>
    <recommendedName>
        <fullName evidence="13">4Fe-4S Wbl-type domain-containing protein</fullName>
    </recommendedName>
</protein>
<evidence type="ECO:0000259" key="13">
    <source>
        <dbReference type="PROSITE" id="PS51674"/>
    </source>
</evidence>
<sequence>MTRNRTPVRTQSLAQVGVRPAARTGQGLDAWIFRAASEHPFELDGAVPSCAAHDPELFWPATEGAAERAKAVCATCPLVEVCLAVAKRRLEWGVWGGELLAKGRPTTDLPGNVRPSPHDSARSA</sequence>
<dbReference type="Pfam" id="PF02467">
    <property type="entry name" value="Whib"/>
    <property type="match status" value="1"/>
</dbReference>
<comment type="subcellular location">
    <subcellularLocation>
        <location evidence="2">Cytoplasm</location>
    </subcellularLocation>
</comment>
<comment type="cofactor">
    <cofactor evidence="1">
        <name>[4Fe-4S] cluster</name>
        <dbReference type="ChEBI" id="CHEBI:49883"/>
    </cofactor>
</comment>
<dbReference type="Proteomes" id="UP001500730">
    <property type="component" value="Unassembled WGS sequence"/>
</dbReference>
<proteinExistence type="inferred from homology"/>
<keyword evidence="9" id="KW-0238">DNA-binding</keyword>
<keyword evidence="5" id="KW-0479">Metal-binding</keyword>
<organism evidence="14 15">
    <name type="scientific">Terrabacter carboxydivorans</name>
    <dbReference type="NCBI Taxonomy" id="619730"/>
    <lineage>
        <taxon>Bacteria</taxon>
        <taxon>Bacillati</taxon>
        <taxon>Actinomycetota</taxon>
        <taxon>Actinomycetes</taxon>
        <taxon>Micrococcales</taxon>
        <taxon>Intrasporangiaceae</taxon>
        <taxon>Terrabacter</taxon>
    </lineage>
</organism>
<evidence type="ECO:0000256" key="5">
    <source>
        <dbReference type="ARBA" id="ARBA00022723"/>
    </source>
</evidence>
<dbReference type="RefSeq" id="WP_344257277.1">
    <property type="nucleotide sequence ID" value="NZ_BAAARE010000032.1"/>
</dbReference>
<evidence type="ECO:0000256" key="7">
    <source>
        <dbReference type="ARBA" id="ARBA00023014"/>
    </source>
</evidence>
<dbReference type="PROSITE" id="PS51674">
    <property type="entry name" value="4FE4S_WBL"/>
    <property type="match status" value="1"/>
</dbReference>
<evidence type="ECO:0000256" key="12">
    <source>
        <dbReference type="SAM" id="MobiDB-lite"/>
    </source>
</evidence>
<keyword evidence="4" id="KW-0004">4Fe-4S</keyword>
<dbReference type="InterPro" id="IPR003482">
    <property type="entry name" value="Whib"/>
</dbReference>
<evidence type="ECO:0000256" key="11">
    <source>
        <dbReference type="ARBA" id="ARBA00023163"/>
    </source>
</evidence>
<comment type="similarity">
    <text evidence="3">Belongs to the WhiB family.</text>
</comment>
<evidence type="ECO:0000256" key="3">
    <source>
        <dbReference type="ARBA" id="ARBA00006597"/>
    </source>
</evidence>
<feature type="region of interest" description="Disordered" evidence="12">
    <location>
        <begin position="102"/>
        <end position="124"/>
    </location>
</feature>
<evidence type="ECO:0000256" key="1">
    <source>
        <dbReference type="ARBA" id="ARBA00001966"/>
    </source>
</evidence>
<keyword evidence="11" id="KW-0804">Transcription</keyword>
<keyword evidence="10" id="KW-1015">Disulfide bond</keyword>
<dbReference type="PANTHER" id="PTHR38839:SF2">
    <property type="entry name" value="TRANSCRIPTIONAL REGULATOR WHIB7-RELATED"/>
    <property type="match status" value="1"/>
</dbReference>
<reference evidence="15" key="1">
    <citation type="journal article" date="2019" name="Int. J. Syst. Evol. Microbiol.">
        <title>The Global Catalogue of Microorganisms (GCM) 10K type strain sequencing project: providing services to taxonomists for standard genome sequencing and annotation.</title>
        <authorList>
            <consortium name="The Broad Institute Genomics Platform"/>
            <consortium name="The Broad Institute Genome Sequencing Center for Infectious Disease"/>
            <person name="Wu L."/>
            <person name="Ma J."/>
        </authorList>
    </citation>
    <scope>NUCLEOTIDE SEQUENCE [LARGE SCALE GENOMIC DNA]</scope>
    <source>
        <strain evidence="15">JCM 16259</strain>
    </source>
</reference>
<evidence type="ECO:0000313" key="15">
    <source>
        <dbReference type="Proteomes" id="UP001500730"/>
    </source>
</evidence>
<evidence type="ECO:0000256" key="8">
    <source>
        <dbReference type="ARBA" id="ARBA00023015"/>
    </source>
</evidence>
<evidence type="ECO:0000256" key="6">
    <source>
        <dbReference type="ARBA" id="ARBA00023004"/>
    </source>
</evidence>
<keyword evidence="15" id="KW-1185">Reference proteome</keyword>
<evidence type="ECO:0000256" key="2">
    <source>
        <dbReference type="ARBA" id="ARBA00004496"/>
    </source>
</evidence>
<evidence type="ECO:0000256" key="9">
    <source>
        <dbReference type="ARBA" id="ARBA00023125"/>
    </source>
</evidence>
<keyword evidence="6" id="KW-0408">Iron</keyword>
<comment type="caution">
    <text evidence="14">The sequence shown here is derived from an EMBL/GenBank/DDBJ whole genome shotgun (WGS) entry which is preliminary data.</text>
</comment>
<accession>A0ABP5ZN74</accession>
<keyword evidence="7" id="KW-0411">Iron-sulfur</keyword>
<name>A0ABP5ZN74_9MICO</name>
<keyword evidence="8" id="KW-0805">Transcription regulation</keyword>